<keyword evidence="3" id="KW-1185">Reference proteome</keyword>
<organism evidence="2 3">
    <name type="scientific">Oceaniferula flava</name>
    <dbReference type="NCBI Taxonomy" id="2800421"/>
    <lineage>
        <taxon>Bacteria</taxon>
        <taxon>Pseudomonadati</taxon>
        <taxon>Verrucomicrobiota</taxon>
        <taxon>Verrucomicrobiia</taxon>
        <taxon>Verrucomicrobiales</taxon>
        <taxon>Verrucomicrobiaceae</taxon>
        <taxon>Oceaniferula</taxon>
    </lineage>
</organism>
<evidence type="ECO:0000256" key="1">
    <source>
        <dbReference type="SAM" id="SignalP"/>
    </source>
</evidence>
<name>A0AAE2SDF1_9BACT</name>
<dbReference type="EMBL" id="JAENIG010000012">
    <property type="protein sequence ID" value="MBK1856323.1"/>
    <property type="molecule type" value="Genomic_DNA"/>
</dbReference>
<keyword evidence="1" id="KW-0732">Signal</keyword>
<dbReference type="AlphaFoldDB" id="A0AAE2SDF1"/>
<evidence type="ECO:0000313" key="2">
    <source>
        <dbReference type="EMBL" id="MBK1856323.1"/>
    </source>
</evidence>
<dbReference type="Proteomes" id="UP000634206">
    <property type="component" value="Unassembled WGS sequence"/>
</dbReference>
<proteinExistence type="predicted"/>
<feature type="signal peptide" evidence="1">
    <location>
        <begin position="1"/>
        <end position="23"/>
    </location>
</feature>
<accession>A0AAE2SDF1</accession>
<protein>
    <submittedName>
        <fullName evidence="2">Uncharacterized protein</fullName>
    </submittedName>
</protein>
<sequence length="173" mass="18719">MKSLTLLTTALFLILSAAPSAIAQDDTDSTSDTSTSTKFWQASLPGGSYVVALSKITSVSKHSYVIDGNLKVSEVVIDTIGNSLVRFYYIIPVTEDAESSITSGITERAKDIADNVGDRTGANANTMVAKQYPTTTHSKTIEFRLSDEADLDQLLSSARKAWMNNKGRKFTVK</sequence>
<comment type="caution">
    <text evidence="2">The sequence shown here is derived from an EMBL/GenBank/DDBJ whole genome shotgun (WGS) entry which is preliminary data.</text>
</comment>
<gene>
    <name evidence="2" type="ORF">JIN83_15225</name>
</gene>
<dbReference type="RefSeq" id="WP_309490945.1">
    <property type="nucleotide sequence ID" value="NZ_JAENIG010000012.1"/>
</dbReference>
<reference evidence="2" key="1">
    <citation type="submission" date="2021-01" db="EMBL/GenBank/DDBJ databases">
        <title>Modified the classification status of verrucomicrobia.</title>
        <authorList>
            <person name="Feng X."/>
        </authorList>
    </citation>
    <scope>NUCLEOTIDE SEQUENCE</scope>
    <source>
        <strain evidence="2">5K15</strain>
    </source>
</reference>
<feature type="chain" id="PRO_5042265735" evidence="1">
    <location>
        <begin position="24"/>
        <end position="173"/>
    </location>
</feature>
<evidence type="ECO:0000313" key="3">
    <source>
        <dbReference type="Proteomes" id="UP000634206"/>
    </source>
</evidence>